<dbReference type="Gene3D" id="3.60.21.10">
    <property type="match status" value="1"/>
</dbReference>
<dbReference type="InterPro" id="IPR006186">
    <property type="entry name" value="Ser/Thr-sp_prot-phosphatase"/>
</dbReference>
<dbReference type="InterPro" id="IPR004843">
    <property type="entry name" value="Calcineurin-like_PHP"/>
</dbReference>
<evidence type="ECO:0000259" key="1">
    <source>
        <dbReference type="Pfam" id="PF00149"/>
    </source>
</evidence>
<sequence>MTSRIFAIGDVHGCRDALAGLLELIAPKPDDTIVMLGDYVDRGPDSSGVIDLMLEWRQRQSMIFLRGNHEVMMLNSRTNSEQLHFWRECGGAETMDSYGGSLTQVPPHHWDFLAATRSYFETERFFFVHANYVYDMPLNEQPPLFLYWEHLRPEPPPPHDNGKTAFVGHTPQKDGMPGDYEHVIACDTFCVGGGNLTAIECNSLDCFQVDREGNFPLSFPLR</sequence>
<dbReference type="InterPro" id="IPR029052">
    <property type="entry name" value="Metallo-depent_PP-like"/>
</dbReference>
<dbReference type="GO" id="GO:0016791">
    <property type="term" value="F:phosphatase activity"/>
    <property type="evidence" value="ECO:0007669"/>
    <property type="project" value="TreeGrafter"/>
</dbReference>
<dbReference type="Pfam" id="PF00149">
    <property type="entry name" value="Metallophos"/>
    <property type="match status" value="1"/>
</dbReference>
<dbReference type="RefSeq" id="WP_105336862.1">
    <property type="nucleotide sequence ID" value="NZ_PUHZ01000018.1"/>
</dbReference>
<dbReference type="GO" id="GO:0008803">
    <property type="term" value="F:bis(5'-nucleosyl)-tetraphosphatase (symmetrical) activity"/>
    <property type="evidence" value="ECO:0007669"/>
    <property type="project" value="TreeGrafter"/>
</dbReference>
<dbReference type="GO" id="GO:0110154">
    <property type="term" value="P:RNA decapping"/>
    <property type="evidence" value="ECO:0007669"/>
    <property type="project" value="TreeGrafter"/>
</dbReference>
<dbReference type="EMBL" id="PUHZ01000018">
    <property type="protein sequence ID" value="PQO44688.1"/>
    <property type="molecule type" value="Genomic_DNA"/>
</dbReference>
<dbReference type="Proteomes" id="UP000237819">
    <property type="component" value="Unassembled WGS sequence"/>
</dbReference>
<dbReference type="AlphaFoldDB" id="A0A2S8GJQ9"/>
<dbReference type="CDD" id="cd00144">
    <property type="entry name" value="MPP_PPP_family"/>
    <property type="match status" value="1"/>
</dbReference>
<organism evidence="2 3">
    <name type="scientific">Blastopirellula marina</name>
    <dbReference type="NCBI Taxonomy" id="124"/>
    <lineage>
        <taxon>Bacteria</taxon>
        <taxon>Pseudomonadati</taxon>
        <taxon>Planctomycetota</taxon>
        <taxon>Planctomycetia</taxon>
        <taxon>Pirellulales</taxon>
        <taxon>Pirellulaceae</taxon>
        <taxon>Blastopirellula</taxon>
    </lineage>
</organism>
<protein>
    <submittedName>
        <fullName evidence="2">Serine/threonine protein phosphatase</fullName>
    </submittedName>
</protein>
<dbReference type="PRINTS" id="PR00114">
    <property type="entry name" value="STPHPHTASE"/>
</dbReference>
<comment type="caution">
    <text evidence="2">The sequence shown here is derived from an EMBL/GenBank/DDBJ whole genome shotgun (WGS) entry which is preliminary data.</text>
</comment>
<dbReference type="GO" id="GO:0005737">
    <property type="term" value="C:cytoplasm"/>
    <property type="evidence" value="ECO:0007669"/>
    <property type="project" value="TreeGrafter"/>
</dbReference>
<accession>A0A2S8GJQ9</accession>
<dbReference type="SUPFAM" id="SSF56300">
    <property type="entry name" value="Metallo-dependent phosphatases"/>
    <property type="match status" value="1"/>
</dbReference>
<dbReference type="PANTHER" id="PTHR42850:SF4">
    <property type="entry name" value="ZINC-DEPENDENT ENDOPOLYPHOSPHATASE"/>
    <property type="match status" value="1"/>
</dbReference>
<name>A0A2S8GJQ9_9BACT</name>
<proteinExistence type="predicted"/>
<gene>
    <name evidence="2" type="ORF">C5Y93_18160</name>
</gene>
<dbReference type="OrthoDB" id="384253at2"/>
<dbReference type="PANTHER" id="PTHR42850">
    <property type="entry name" value="METALLOPHOSPHOESTERASE"/>
    <property type="match status" value="1"/>
</dbReference>
<feature type="domain" description="Calcineurin-like phosphoesterase" evidence="1">
    <location>
        <begin position="4"/>
        <end position="175"/>
    </location>
</feature>
<reference evidence="2 3" key="1">
    <citation type="submission" date="2018-02" db="EMBL/GenBank/DDBJ databases">
        <title>Comparative genomes isolates from brazilian mangrove.</title>
        <authorList>
            <person name="Araujo J.E."/>
            <person name="Taketani R.G."/>
            <person name="Silva M.C.P."/>
            <person name="Loureco M.V."/>
            <person name="Andreote F.D."/>
        </authorList>
    </citation>
    <scope>NUCLEOTIDE SEQUENCE [LARGE SCALE GENOMIC DNA]</scope>
    <source>
        <strain evidence="2 3">Nap-Phe MGV</strain>
    </source>
</reference>
<dbReference type="InterPro" id="IPR050126">
    <property type="entry name" value="Ap4A_hydrolase"/>
</dbReference>
<evidence type="ECO:0000313" key="3">
    <source>
        <dbReference type="Proteomes" id="UP000237819"/>
    </source>
</evidence>
<evidence type="ECO:0000313" key="2">
    <source>
        <dbReference type="EMBL" id="PQO44688.1"/>
    </source>
</evidence>